<dbReference type="InterPro" id="IPR016181">
    <property type="entry name" value="Acyl_CoA_acyltransferase"/>
</dbReference>
<dbReference type="EMBL" id="BAAADN010000019">
    <property type="protein sequence ID" value="GAA0457156.1"/>
    <property type="molecule type" value="Genomic_DNA"/>
</dbReference>
<organism evidence="3 4">
    <name type="scientific">Halococcus dombrowskii</name>
    <dbReference type="NCBI Taxonomy" id="179637"/>
    <lineage>
        <taxon>Archaea</taxon>
        <taxon>Methanobacteriati</taxon>
        <taxon>Methanobacteriota</taxon>
        <taxon>Stenosarchaea group</taxon>
        <taxon>Halobacteria</taxon>
        <taxon>Halobacteriales</taxon>
        <taxon>Halococcaceae</taxon>
        <taxon>Halococcus</taxon>
    </lineage>
</organism>
<evidence type="ECO:0000313" key="4">
    <source>
        <dbReference type="Proteomes" id="UP000830542"/>
    </source>
</evidence>
<dbReference type="EC" id="2.3.1.-" evidence="3"/>
<dbReference type="SUPFAM" id="SSF46785">
    <property type="entry name" value="Winged helix' DNA-binding domain"/>
    <property type="match status" value="1"/>
</dbReference>
<accession>A0AAX3AKC2</accession>
<dbReference type="PANTHER" id="PTHR43072:SF52">
    <property type="entry name" value="GCN5-RELATED N-ACETYLTRANSFERASE"/>
    <property type="match status" value="1"/>
</dbReference>
<dbReference type="Gene3D" id="3.40.630.30">
    <property type="match status" value="1"/>
</dbReference>
<dbReference type="PANTHER" id="PTHR43072">
    <property type="entry name" value="N-ACETYLTRANSFERASE"/>
    <property type="match status" value="1"/>
</dbReference>
<dbReference type="AlphaFoldDB" id="A0AAX3AKC2"/>
<reference evidence="3" key="2">
    <citation type="submission" date="2022-04" db="EMBL/GenBank/DDBJ databases">
        <title>Sequencing and genomic assembly of Halococcus dombrowskii.</title>
        <authorList>
            <person name="Lim S.W."/>
            <person name="MacLea K.S."/>
        </authorList>
    </citation>
    <scope>NUCLEOTIDE SEQUENCE</scope>
    <source>
        <strain evidence="3">H4</strain>
    </source>
</reference>
<dbReference type="Proteomes" id="UP001500962">
    <property type="component" value="Unassembled WGS sequence"/>
</dbReference>
<keyword evidence="4" id="KW-1185">Reference proteome</keyword>
<dbReference type="Proteomes" id="UP000830542">
    <property type="component" value="Chromosome"/>
</dbReference>
<dbReference type="GeneID" id="71762522"/>
<dbReference type="InterPro" id="IPR011991">
    <property type="entry name" value="ArsR-like_HTH"/>
</dbReference>
<proteinExistence type="predicted"/>
<dbReference type="InterPro" id="IPR036388">
    <property type="entry name" value="WH-like_DNA-bd_sf"/>
</dbReference>
<dbReference type="CDD" id="cd04301">
    <property type="entry name" value="NAT_SF"/>
    <property type="match status" value="1"/>
</dbReference>
<protein>
    <submittedName>
        <fullName evidence="3">GNAT family N-acetyltransferase</fullName>
        <ecNumber evidence="3">2.3.1.-</ecNumber>
    </submittedName>
</protein>
<evidence type="ECO:0000259" key="1">
    <source>
        <dbReference type="PROSITE" id="PS51186"/>
    </source>
</evidence>
<sequence length="247" mass="27616">MQVSETVDFSHEDRKSIYKYIEDSDDPVAAGDVRESLRLDPSGFRHHVAILKRDGLVTEEGSELRATFEGSDETDEEQFDAEGLTFTIRPAIETDRSGLVGVIRQVAGGKTYTVAESVADIIDHEETVVQNSPVHSRMFFVATVNDEVVGWIHLETPELEKLSHTAELTLGVLEEYQGHGIGGHLLDRGLDWADEKGYEKLYNSIPSTNEEAVEFFEAHGGEVEAVRENHYTYDGEYIDEVMLALEP</sequence>
<evidence type="ECO:0000313" key="2">
    <source>
        <dbReference type="EMBL" id="GAA0457156.1"/>
    </source>
</evidence>
<dbReference type="SUPFAM" id="SSF55729">
    <property type="entry name" value="Acyl-CoA N-acyltransferases (Nat)"/>
    <property type="match status" value="1"/>
</dbReference>
<dbReference type="Pfam" id="PF00583">
    <property type="entry name" value="Acetyltransf_1"/>
    <property type="match status" value="1"/>
</dbReference>
<dbReference type="InterPro" id="IPR000182">
    <property type="entry name" value="GNAT_dom"/>
</dbReference>
<feature type="domain" description="N-acetyltransferase" evidence="1">
    <location>
        <begin position="86"/>
        <end position="244"/>
    </location>
</feature>
<gene>
    <name evidence="2" type="ORF">GCM10008985_11580</name>
    <name evidence="3" type="ORF">MUK72_11700</name>
</gene>
<keyword evidence="3" id="KW-0012">Acyltransferase</keyword>
<name>A0AAX3AKC2_HALDO</name>
<dbReference type="GO" id="GO:0016747">
    <property type="term" value="F:acyltransferase activity, transferring groups other than amino-acyl groups"/>
    <property type="evidence" value="ECO:0007669"/>
    <property type="project" value="InterPro"/>
</dbReference>
<dbReference type="RefSeq" id="WP_004054961.1">
    <property type="nucleotide sequence ID" value="NZ_BAAADN010000019.1"/>
</dbReference>
<reference evidence="2" key="3">
    <citation type="submission" date="2023-12" db="EMBL/GenBank/DDBJ databases">
        <authorList>
            <person name="Sun Q."/>
            <person name="Inoue M."/>
        </authorList>
    </citation>
    <scope>NUCLEOTIDE SEQUENCE</scope>
    <source>
        <strain evidence="2">JCM 12289</strain>
    </source>
</reference>
<evidence type="ECO:0000313" key="3">
    <source>
        <dbReference type="EMBL" id="UOO94627.1"/>
    </source>
</evidence>
<dbReference type="CDD" id="cd00090">
    <property type="entry name" value="HTH_ARSR"/>
    <property type="match status" value="1"/>
</dbReference>
<dbReference type="PROSITE" id="PS51186">
    <property type="entry name" value="GNAT"/>
    <property type="match status" value="1"/>
</dbReference>
<dbReference type="KEGG" id="hdo:MUK72_11700"/>
<dbReference type="InterPro" id="IPR036390">
    <property type="entry name" value="WH_DNA-bd_sf"/>
</dbReference>
<dbReference type="Gene3D" id="1.10.10.10">
    <property type="entry name" value="Winged helix-like DNA-binding domain superfamily/Winged helix DNA-binding domain"/>
    <property type="match status" value="1"/>
</dbReference>
<reference evidence="2" key="1">
    <citation type="journal article" date="2014" name="Int. J. Syst. Evol. Microbiol.">
        <title>Complete genome sequence of Corynebacterium casei LMG S-19264T (=DSM 44701T), isolated from a smear-ripened cheese.</title>
        <authorList>
            <consortium name="US DOE Joint Genome Institute (JGI-PGF)"/>
            <person name="Walter F."/>
            <person name="Albersmeier A."/>
            <person name="Kalinowski J."/>
            <person name="Ruckert C."/>
        </authorList>
    </citation>
    <scope>NUCLEOTIDE SEQUENCE</scope>
    <source>
        <strain evidence="2">JCM 12289</strain>
    </source>
</reference>
<keyword evidence="3" id="KW-0808">Transferase</keyword>
<dbReference type="Pfam" id="PF12840">
    <property type="entry name" value="HTH_20"/>
    <property type="match status" value="1"/>
</dbReference>
<dbReference type="EMBL" id="CP095005">
    <property type="protein sequence ID" value="UOO94627.1"/>
    <property type="molecule type" value="Genomic_DNA"/>
</dbReference>